<dbReference type="RefSeq" id="XP_004360740.1">
    <property type="nucleotide sequence ID" value="XM_004360683.1"/>
</dbReference>
<dbReference type="Proteomes" id="UP000007797">
    <property type="component" value="Unassembled WGS sequence"/>
</dbReference>
<dbReference type="EMBL" id="GL883008">
    <property type="protein sequence ID" value="EGG22889.1"/>
    <property type="molecule type" value="Genomic_DNA"/>
</dbReference>
<dbReference type="AlphaFoldDB" id="F4PMZ6"/>
<dbReference type="OrthoDB" id="22024at2759"/>
<dbReference type="KEGG" id="dfa:DFA_05019"/>
<sequence length="292" mass="32663">MYYALNISSGDLIAKQSIPLPGGDLVELNGVIQPSSVSDEFLLIGGNITDVGESYIPIIWSYNVVVHVKFQQMHYQWSPQMATYDSINNIVYLNADFKGYPVLLKFDYNQHKEDVVTLPGTGWYIQSSYNETTNMCYLGGTSQVANQFSQMVVATYNTVTGDTSSHIIQFDVPNSCYYSIAMYQYNSKFYAGLYAASGSCPSYIFEVDIVANTSTLLATIPYDNAAPFDSDIYFVFDNINGYLAMIATNAEDYTKLEICMVNLNTYEVDQYALPNVLSKLNADEDEFLMTLS</sequence>
<name>F4PMZ6_CACFS</name>
<evidence type="ECO:0000313" key="1">
    <source>
        <dbReference type="EMBL" id="EGG22889.1"/>
    </source>
</evidence>
<evidence type="ECO:0000313" key="2">
    <source>
        <dbReference type="Proteomes" id="UP000007797"/>
    </source>
</evidence>
<dbReference type="GeneID" id="14875085"/>
<reference evidence="2" key="1">
    <citation type="journal article" date="2011" name="Genome Res.">
        <title>Phylogeny-wide analysis of social amoeba genomes highlights ancient origins for complex intercellular communication.</title>
        <authorList>
            <person name="Heidel A.J."/>
            <person name="Lawal H.M."/>
            <person name="Felder M."/>
            <person name="Schilde C."/>
            <person name="Helps N.R."/>
            <person name="Tunggal B."/>
            <person name="Rivero F."/>
            <person name="John U."/>
            <person name="Schleicher M."/>
            <person name="Eichinger L."/>
            <person name="Platzer M."/>
            <person name="Noegel A.A."/>
            <person name="Schaap P."/>
            <person name="Gloeckner G."/>
        </authorList>
    </citation>
    <scope>NUCLEOTIDE SEQUENCE [LARGE SCALE GENOMIC DNA]</scope>
    <source>
        <strain evidence="2">SH3</strain>
    </source>
</reference>
<proteinExistence type="predicted"/>
<keyword evidence="2" id="KW-1185">Reference proteome</keyword>
<gene>
    <name evidence="1" type="ORF">DFA_05019</name>
</gene>
<accession>F4PMZ6</accession>
<organism evidence="1 2">
    <name type="scientific">Cavenderia fasciculata</name>
    <name type="common">Slime mold</name>
    <name type="synonym">Dictyostelium fasciculatum</name>
    <dbReference type="NCBI Taxonomy" id="261658"/>
    <lineage>
        <taxon>Eukaryota</taxon>
        <taxon>Amoebozoa</taxon>
        <taxon>Evosea</taxon>
        <taxon>Eumycetozoa</taxon>
        <taxon>Dictyostelia</taxon>
        <taxon>Acytosteliales</taxon>
        <taxon>Cavenderiaceae</taxon>
        <taxon>Cavenderia</taxon>
    </lineage>
</organism>
<protein>
    <submittedName>
        <fullName evidence="1">Uncharacterized protein</fullName>
    </submittedName>
</protein>